<dbReference type="EMBL" id="JAFVMH010000019">
    <property type="protein sequence ID" value="MBO1326778.1"/>
    <property type="molecule type" value="Genomic_DNA"/>
</dbReference>
<dbReference type="RefSeq" id="WP_269142577.1">
    <property type="nucleotide sequence ID" value="NZ_JAFVMH010000019.1"/>
</dbReference>
<feature type="domain" description="Plasmid replication protein C C-terminal" evidence="1">
    <location>
        <begin position="2"/>
        <end position="91"/>
    </location>
</feature>
<dbReference type="Proteomes" id="UP000664073">
    <property type="component" value="Unassembled WGS sequence"/>
</dbReference>
<sequence>LRDLCPTSKPTQADLADAAERLSGQIGVSWRAWSQACAVMGRFEAGVAIIVMAARVGRGEVIRFRDAYFRALVDRSARHTLFLDRSLYALRDIHAAESGVPAETRSL</sequence>
<protein>
    <submittedName>
        <fullName evidence="2">Replicator initiator RepC</fullName>
    </submittedName>
</protein>
<name>A0A939HR67_9PROT</name>
<evidence type="ECO:0000313" key="3">
    <source>
        <dbReference type="Proteomes" id="UP000664073"/>
    </source>
</evidence>
<proteinExistence type="predicted"/>
<reference evidence="2" key="1">
    <citation type="submission" date="2021-03" db="EMBL/GenBank/DDBJ databases">
        <title>The complete genome sequence of Acetobacter sp. TBRC 12339.</title>
        <authorList>
            <person name="Charoenyingcharoen P."/>
            <person name="Yukphan P."/>
        </authorList>
    </citation>
    <scope>NUCLEOTIDE SEQUENCE</scope>
    <source>
        <strain evidence="2">TBRC 12339</strain>
    </source>
</reference>
<dbReference type="AlphaFoldDB" id="A0A939HR67"/>
<gene>
    <name evidence="2" type="ORF">J2D77_16670</name>
</gene>
<accession>A0A939HR67</accession>
<evidence type="ECO:0000259" key="1">
    <source>
        <dbReference type="Pfam" id="PF11800"/>
    </source>
</evidence>
<dbReference type="Pfam" id="PF11800">
    <property type="entry name" value="RP-C_C"/>
    <property type="match status" value="1"/>
</dbReference>
<evidence type="ECO:0000313" key="2">
    <source>
        <dbReference type="EMBL" id="MBO1326778.1"/>
    </source>
</evidence>
<comment type="caution">
    <text evidence="2">The sequence shown here is derived from an EMBL/GenBank/DDBJ whole genome shotgun (WGS) entry which is preliminary data.</text>
</comment>
<feature type="non-terminal residue" evidence="2">
    <location>
        <position position="1"/>
    </location>
</feature>
<organism evidence="2 3">
    <name type="scientific">Acetobacter garciniae</name>
    <dbReference type="NCBI Taxonomy" id="2817435"/>
    <lineage>
        <taxon>Bacteria</taxon>
        <taxon>Pseudomonadati</taxon>
        <taxon>Pseudomonadota</taxon>
        <taxon>Alphaproteobacteria</taxon>
        <taxon>Acetobacterales</taxon>
        <taxon>Acetobacteraceae</taxon>
        <taxon>Acetobacter</taxon>
    </lineage>
</organism>
<keyword evidence="3" id="KW-1185">Reference proteome</keyword>
<dbReference type="InterPro" id="IPR021760">
    <property type="entry name" value="RepC_C"/>
</dbReference>